<comment type="similarity">
    <text evidence="1">Belongs to the beta type-B retroviral polymerase family. HERV class-II K(HML-2) pol subfamily.</text>
</comment>
<dbReference type="PANTHER" id="PTHR33064">
    <property type="entry name" value="POL PROTEIN"/>
    <property type="match status" value="1"/>
</dbReference>
<dbReference type="InterPro" id="IPR051320">
    <property type="entry name" value="Viral_Replic_Matur_Polypro"/>
</dbReference>
<sequence>MEEMLDSLRDELCIPYLDDILRYGEMFNDHVQGLRRVLKALQKHGVKLRPAKCELFKKEVRYVGRLVSADGVRIDPSDLEAVLSLKERKPS</sequence>
<dbReference type="InterPro" id="IPR043128">
    <property type="entry name" value="Rev_trsase/Diguanyl_cyclase"/>
</dbReference>
<dbReference type="Gene3D" id="3.30.70.270">
    <property type="match status" value="1"/>
</dbReference>
<evidence type="ECO:0000256" key="2">
    <source>
        <dbReference type="ARBA" id="ARBA00012180"/>
    </source>
</evidence>
<feature type="non-terminal residue" evidence="4">
    <location>
        <position position="91"/>
    </location>
</feature>
<dbReference type="EMBL" id="JAMKFB020000021">
    <property type="protein sequence ID" value="KAL0162366.1"/>
    <property type="molecule type" value="Genomic_DNA"/>
</dbReference>
<evidence type="ECO:0000313" key="4">
    <source>
        <dbReference type="EMBL" id="KAL0162366.1"/>
    </source>
</evidence>
<protein>
    <recommendedName>
        <fullName evidence="2">ribonuclease H</fullName>
        <ecNumber evidence="2">3.1.26.4</ecNumber>
    </recommendedName>
</protein>
<dbReference type="Pfam" id="PF00078">
    <property type="entry name" value="RVT_1"/>
    <property type="match status" value="1"/>
</dbReference>
<evidence type="ECO:0000259" key="3">
    <source>
        <dbReference type="PROSITE" id="PS50878"/>
    </source>
</evidence>
<dbReference type="InterPro" id="IPR000477">
    <property type="entry name" value="RT_dom"/>
</dbReference>
<dbReference type="GO" id="GO:0004523">
    <property type="term" value="F:RNA-DNA hybrid ribonuclease activity"/>
    <property type="evidence" value="ECO:0007669"/>
    <property type="project" value="UniProtKB-EC"/>
</dbReference>
<evidence type="ECO:0000256" key="1">
    <source>
        <dbReference type="ARBA" id="ARBA00010879"/>
    </source>
</evidence>
<feature type="domain" description="Reverse transcriptase" evidence="3">
    <location>
        <begin position="1"/>
        <end position="67"/>
    </location>
</feature>
<dbReference type="PROSITE" id="PS50878">
    <property type="entry name" value="RT_POL"/>
    <property type="match status" value="1"/>
</dbReference>
<gene>
    <name evidence="4" type="ORF">M9458_041762</name>
</gene>
<reference evidence="4 5" key="1">
    <citation type="submission" date="2024-05" db="EMBL/GenBank/DDBJ databases">
        <title>Genome sequencing and assembly of Indian major carp, Cirrhinus mrigala (Hamilton, 1822).</title>
        <authorList>
            <person name="Mohindra V."/>
            <person name="Chowdhury L.M."/>
            <person name="Lal K."/>
            <person name="Jena J.K."/>
        </authorList>
    </citation>
    <scope>NUCLEOTIDE SEQUENCE [LARGE SCALE GENOMIC DNA]</scope>
    <source>
        <strain evidence="4">CM1030</strain>
        <tissue evidence="4">Blood</tissue>
    </source>
</reference>
<accession>A0ABD0NN38</accession>
<dbReference type="Proteomes" id="UP001529510">
    <property type="component" value="Unassembled WGS sequence"/>
</dbReference>
<dbReference type="EC" id="3.1.26.4" evidence="2"/>
<dbReference type="InterPro" id="IPR043502">
    <property type="entry name" value="DNA/RNA_pol_sf"/>
</dbReference>
<dbReference type="SUPFAM" id="SSF56672">
    <property type="entry name" value="DNA/RNA polymerases"/>
    <property type="match status" value="1"/>
</dbReference>
<dbReference type="AlphaFoldDB" id="A0ABD0NN38"/>
<keyword evidence="5" id="KW-1185">Reference proteome</keyword>
<proteinExistence type="inferred from homology"/>
<evidence type="ECO:0000313" key="5">
    <source>
        <dbReference type="Proteomes" id="UP001529510"/>
    </source>
</evidence>
<comment type="caution">
    <text evidence="4">The sequence shown here is derived from an EMBL/GenBank/DDBJ whole genome shotgun (WGS) entry which is preliminary data.</text>
</comment>
<name>A0ABD0NN38_CIRMR</name>
<dbReference type="PANTHER" id="PTHR33064:SF37">
    <property type="entry name" value="RIBONUCLEASE H"/>
    <property type="match status" value="1"/>
</dbReference>
<organism evidence="4 5">
    <name type="scientific">Cirrhinus mrigala</name>
    <name type="common">Mrigala</name>
    <dbReference type="NCBI Taxonomy" id="683832"/>
    <lineage>
        <taxon>Eukaryota</taxon>
        <taxon>Metazoa</taxon>
        <taxon>Chordata</taxon>
        <taxon>Craniata</taxon>
        <taxon>Vertebrata</taxon>
        <taxon>Euteleostomi</taxon>
        <taxon>Actinopterygii</taxon>
        <taxon>Neopterygii</taxon>
        <taxon>Teleostei</taxon>
        <taxon>Ostariophysi</taxon>
        <taxon>Cypriniformes</taxon>
        <taxon>Cyprinidae</taxon>
        <taxon>Labeoninae</taxon>
        <taxon>Labeonini</taxon>
        <taxon>Cirrhinus</taxon>
    </lineage>
</organism>